<dbReference type="AlphaFoldDB" id="A0A948RUK7"/>
<dbReference type="EMBL" id="JAHJDP010000053">
    <property type="protein sequence ID" value="MBU2691295.1"/>
    <property type="molecule type" value="Genomic_DNA"/>
</dbReference>
<organism evidence="2 3">
    <name type="scientific">Eiseniibacteriota bacterium</name>
    <dbReference type="NCBI Taxonomy" id="2212470"/>
    <lineage>
        <taxon>Bacteria</taxon>
        <taxon>Candidatus Eiseniibacteriota</taxon>
    </lineage>
</organism>
<gene>
    <name evidence="2" type="ORF">KJ970_10225</name>
</gene>
<proteinExistence type="predicted"/>
<sequence>MIYLKARGFTVEPRDIYRVNSPTAIGEILEGELVMINLDTGTYYSTGAVGAALWELINEGSSIGEICREFSSRFDAEKKDIEREVLSFLSKLQAEKLIVPADDSNHAKPKMVGISDGAPESAGRKEPFEVPVLSKYKDMQDMLLLDPIHDVEETGWPMAKKPDPETENNNNGTWQ</sequence>
<evidence type="ECO:0000313" key="3">
    <source>
        <dbReference type="Proteomes" id="UP000777784"/>
    </source>
</evidence>
<dbReference type="Gene3D" id="1.10.10.1150">
    <property type="entry name" value="Coenzyme PQQ synthesis protein D (PqqD)"/>
    <property type="match status" value="1"/>
</dbReference>
<dbReference type="InterPro" id="IPR008792">
    <property type="entry name" value="PQQD"/>
</dbReference>
<accession>A0A948RUK7</accession>
<feature type="region of interest" description="Disordered" evidence="1">
    <location>
        <begin position="154"/>
        <end position="175"/>
    </location>
</feature>
<comment type="caution">
    <text evidence="2">The sequence shown here is derived from an EMBL/GenBank/DDBJ whole genome shotgun (WGS) entry which is preliminary data.</text>
</comment>
<reference evidence="2" key="1">
    <citation type="submission" date="2021-05" db="EMBL/GenBank/DDBJ databases">
        <title>Energy efficiency and biological interactions define the core microbiome of deep oligotrophic groundwater.</title>
        <authorList>
            <person name="Mehrshad M."/>
            <person name="Lopez-Fernandez M."/>
            <person name="Bell E."/>
            <person name="Bernier-Latmani R."/>
            <person name="Bertilsson S."/>
            <person name="Dopson M."/>
        </authorList>
    </citation>
    <scope>NUCLEOTIDE SEQUENCE</scope>
    <source>
        <strain evidence="2">Modern_marine.mb.64</strain>
    </source>
</reference>
<dbReference type="Pfam" id="PF05402">
    <property type="entry name" value="PqqD"/>
    <property type="match status" value="1"/>
</dbReference>
<name>A0A948RUK7_UNCEI</name>
<evidence type="ECO:0000256" key="1">
    <source>
        <dbReference type="SAM" id="MobiDB-lite"/>
    </source>
</evidence>
<dbReference type="Proteomes" id="UP000777784">
    <property type="component" value="Unassembled WGS sequence"/>
</dbReference>
<dbReference type="InterPro" id="IPR041881">
    <property type="entry name" value="PqqD_sf"/>
</dbReference>
<protein>
    <submittedName>
        <fullName evidence="2">PqqD family protein</fullName>
    </submittedName>
</protein>
<evidence type="ECO:0000313" key="2">
    <source>
        <dbReference type="EMBL" id="MBU2691295.1"/>
    </source>
</evidence>